<dbReference type="InterPro" id="IPR000727">
    <property type="entry name" value="T_SNARE_dom"/>
</dbReference>
<reference evidence="4" key="1">
    <citation type="journal article" date="2023" name="Commun. Biol.">
        <title>Genome analysis of Parmales, the sister group of diatoms, reveals the evolutionary specialization of diatoms from phago-mixotrophs to photoautotrophs.</title>
        <authorList>
            <person name="Ban H."/>
            <person name="Sato S."/>
            <person name="Yoshikawa S."/>
            <person name="Yamada K."/>
            <person name="Nakamura Y."/>
            <person name="Ichinomiya M."/>
            <person name="Sato N."/>
            <person name="Blanc-Mathieu R."/>
            <person name="Endo H."/>
            <person name="Kuwata A."/>
            <person name="Ogata H."/>
        </authorList>
    </citation>
    <scope>NUCLEOTIDE SEQUENCE [LARGE SCALE GENOMIC DNA]</scope>
    <source>
        <strain evidence="4">NIES 3699</strain>
    </source>
</reference>
<gene>
    <name evidence="3" type="ORF">TrVE_jg3878</name>
</gene>
<evidence type="ECO:0000256" key="1">
    <source>
        <dbReference type="SAM" id="MobiDB-lite"/>
    </source>
</evidence>
<feature type="compositionally biased region" description="Low complexity" evidence="1">
    <location>
        <begin position="506"/>
        <end position="515"/>
    </location>
</feature>
<protein>
    <recommendedName>
        <fullName evidence="2">t-SNARE coiled-coil homology domain-containing protein</fullName>
    </recommendedName>
</protein>
<organism evidence="3 4">
    <name type="scientific">Triparma verrucosa</name>
    <dbReference type="NCBI Taxonomy" id="1606542"/>
    <lineage>
        <taxon>Eukaryota</taxon>
        <taxon>Sar</taxon>
        <taxon>Stramenopiles</taxon>
        <taxon>Ochrophyta</taxon>
        <taxon>Bolidophyceae</taxon>
        <taxon>Parmales</taxon>
        <taxon>Triparmaceae</taxon>
        <taxon>Triparma</taxon>
    </lineage>
</organism>
<feature type="region of interest" description="Disordered" evidence="1">
    <location>
        <begin position="469"/>
        <end position="515"/>
    </location>
</feature>
<feature type="compositionally biased region" description="Basic residues" evidence="1">
    <location>
        <begin position="297"/>
        <end position="312"/>
    </location>
</feature>
<evidence type="ECO:0000313" key="4">
    <source>
        <dbReference type="Proteomes" id="UP001165160"/>
    </source>
</evidence>
<comment type="caution">
    <text evidence="3">The sequence shown here is derived from an EMBL/GenBank/DDBJ whole genome shotgun (WGS) entry which is preliminary data.</text>
</comment>
<evidence type="ECO:0000259" key="2">
    <source>
        <dbReference type="PROSITE" id="PS50192"/>
    </source>
</evidence>
<dbReference type="Proteomes" id="UP001165160">
    <property type="component" value="Unassembled WGS sequence"/>
</dbReference>
<feature type="region of interest" description="Disordered" evidence="1">
    <location>
        <begin position="297"/>
        <end position="338"/>
    </location>
</feature>
<evidence type="ECO:0000313" key="3">
    <source>
        <dbReference type="EMBL" id="GMH99498.1"/>
    </source>
</evidence>
<proteinExistence type="predicted"/>
<feature type="compositionally biased region" description="Basic and acidic residues" evidence="1">
    <location>
        <begin position="328"/>
        <end position="338"/>
    </location>
</feature>
<name>A0A9W7F1C7_9STRA</name>
<keyword evidence="4" id="KW-1185">Reference proteome</keyword>
<feature type="domain" description="T-SNARE coiled-coil homology" evidence="2">
    <location>
        <begin position="29"/>
        <end position="84"/>
    </location>
</feature>
<sequence>MDPLNTLHYDEELTKKRLIRLSSECLTADKNVKEFEKSVREERALGVDLRADLQEQGREIRHIESGVTQTFQQINYAKALRKEIEVRTDTAPPPGALKPFTFRVELGNVKAAIAESKVSVGVLQAETKRKQAGVIEERLEEREEELADQISESESKLESYRKVHEAIENEAQEAATKKQTMAAEIEQTKIDIRAMQQRHPAEEKERLEEADDMNNRVTSQQVKLAASEEELKALLAKNLKITGPMKERDELLIAVANAKESSAELKKNLHEVEAKGGALDGEVKQLKKDSKDVAKKVKAAKAKATKDKKKNKKNDDENATMLELEEERESKYREELKSFEEEEKKGEFRLVKEYNEKIEETTESTEGVEVDLAEGKDDVMEVEMELREIRLEIHTEYGDWGDEMGDLQTTQVNLEDLLDNEKNLDGGVKRMKNSIVEDEKAEKKLSGDREILAQCVVSVNKALKFEEMAAKSEKQASIEEGKLKNNNKATGGLRRSSSSKRRQRGKGSSQQNKTK</sequence>
<dbReference type="PROSITE" id="PS50192">
    <property type="entry name" value="T_SNARE"/>
    <property type="match status" value="1"/>
</dbReference>
<accession>A0A9W7F1C7</accession>
<dbReference type="EMBL" id="BRXX01000235">
    <property type="protein sequence ID" value="GMH99498.1"/>
    <property type="molecule type" value="Genomic_DNA"/>
</dbReference>
<dbReference type="AlphaFoldDB" id="A0A9W7F1C7"/>
<feature type="compositionally biased region" description="Basic and acidic residues" evidence="1">
    <location>
        <begin position="469"/>
        <end position="483"/>
    </location>
</feature>